<dbReference type="Proteomes" id="UP000681722">
    <property type="component" value="Unassembled WGS sequence"/>
</dbReference>
<evidence type="ECO:0000256" key="5">
    <source>
        <dbReference type="ARBA" id="ARBA00023329"/>
    </source>
</evidence>
<dbReference type="GO" id="GO:0005789">
    <property type="term" value="C:endoplasmic reticulum membrane"/>
    <property type="evidence" value="ECO:0007669"/>
    <property type="project" value="UniProtKB-SubCell"/>
</dbReference>
<comment type="function">
    <text evidence="6">Required for the assembly of the V0 complex of the vacuolar ATPase (V-ATPase) in the endoplasmic reticulum.</text>
</comment>
<accession>A0A813NEQ8</accession>
<sequence length="98" mass="11327">MSTTVIDTIISNQDDESLIWIVFKKMLFFTLLMIFAPLTSYFVSKEFIFDGFFNMSDRSSYISSVIVTVVVIHVILIGFLVVAFREDKSDKKKLNKKD</sequence>
<reference evidence="7" key="1">
    <citation type="submission" date="2021-02" db="EMBL/GenBank/DDBJ databases">
        <authorList>
            <person name="Nowell W R."/>
        </authorList>
    </citation>
    <scope>NUCLEOTIDE SEQUENCE</scope>
</reference>
<evidence type="ECO:0000256" key="3">
    <source>
        <dbReference type="ARBA" id="ARBA00022989"/>
    </source>
</evidence>
<dbReference type="Pfam" id="PF09446">
    <property type="entry name" value="VMA21"/>
    <property type="match status" value="1"/>
</dbReference>
<evidence type="ECO:0000313" key="8">
    <source>
        <dbReference type="EMBL" id="CAF1071262.1"/>
    </source>
</evidence>
<dbReference type="Proteomes" id="UP000677228">
    <property type="component" value="Unassembled WGS sequence"/>
</dbReference>
<dbReference type="AlphaFoldDB" id="A0A813NEQ8"/>
<dbReference type="HAMAP" id="MF_03058">
    <property type="entry name" value="VMA21"/>
    <property type="match status" value="1"/>
</dbReference>
<feature type="transmembrane region" description="Helical" evidence="6">
    <location>
        <begin position="64"/>
        <end position="84"/>
    </location>
</feature>
<dbReference type="EMBL" id="CAJNOK010008727">
    <property type="protein sequence ID" value="CAF1071262.1"/>
    <property type="molecule type" value="Genomic_DNA"/>
</dbReference>
<dbReference type="Proteomes" id="UP000663829">
    <property type="component" value="Unassembled WGS sequence"/>
</dbReference>
<comment type="subcellular location">
    <subcellularLocation>
        <location evidence="6">Endoplasmic reticulum membrane</location>
        <topology evidence="6">Multi-pass membrane protein</topology>
    </subcellularLocation>
    <subcellularLocation>
        <location evidence="6">Endoplasmic reticulum-Golgi intermediate compartment membrane</location>
        <topology evidence="6">Multi-pass membrane protein</topology>
    </subcellularLocation>
    <subcellularLocation>
        <location evidence="6">Cytoplasmic vesicle</location>
        <location evidence="6">COPII-coated vesicle membrane</location>
        <topology evidence="6">Multi-pass membrane protein</topology>
    </subcellularLocation>
</comment>
<proteinExistence type="inferred from homology"/>
<dbReference type="PANTHER" id="PTHR31792:SF3">
    <property type="entry name" value="VACUOLAR ATPASE ASSEMBLY INTEGRAL MEMBRANE PROTEIN VMA21"/>
    <property type="match status" value="1"/>
</dbReference>
<dbReference type="EMBL" id="CAJNOQ010000005">
    <property type="protein sequence ID" value="CAF0737617.1"/>
    <property type="molecule type" value="Genomic_DNA"/>
</dbReference>
<dbReference type="OrthoDB" id="160405at2759"/>
<evidence type="ECO:0000313" key="7">
    <source>
        <dbReference type="EMBL" id="CAF0737617.1"/>
    </source>
</evidence>
<organism evidence="7 11">
    <name type="scientific">Didymodactylos carnosus</name>
    <dbReference type="NCBI Taxonomy" id="1234261"/>
    <lineage>
        <taxon>Eukaryota</taxon>
        <taxon>Metazoa</taxon>
        <taxon>Spiralia</taxon>
        <taxon>Gnathifera</taxon>
        <taxon>Rotifera</taxon>
        <taxon>Eurotatoria</taxon>
        <taxon>Bdelloidea</taxon>
        <taxon>Philodinida</taxon>
        <taxon>Philodinidae</taxon>
        <taxon>Didymodactylos</taxon>
    </lineage>
</organism>
<protein>
    <recommendedName>
        <fullName evidence="6">Vacuolar ATPase assembly integral membrane protein VMA21 homolog</fullName>
    </recommendedName>
</protein>
<gene>
    <name evidence="7" type="ORF">GPM918_LOCUS72</name>
    <name evidence="8" type="ORF">OVA965_LOCUS17905</name>
    <name evidence="9" type="ORF">SRO942_LOCUS73</name>
    <name evidence="10" type="ORF">TMI583_LOCUS17916</name>
</gene>
<evidence type="ECO:0000256" key="4">
    <source>
        <dbReference type="ARBA" id="ARBA00023136"/>
    </source>
</evidence>
<keyword evidence="2 6" id="KW-0256">Endoplasmic reticulum</keyword>
<keyword evidence="5 6" id="KW-0968">Cytoplasmic vesicle</keyword>
<dbReference type="EMBL" id="CAJOBA010008742">
    <property type="protein sequence ID" value="CAF3835577.1"/>
    <property type="molecule type" value="Genomic_DNA"/>
</dbReference>
<comment type="similarity">
    <text evidence="6">Belongs to the VMA21 family.</text>
</comment>
<dbReference type="PANTHER" id="PTHR31792">
    <property type="entry name" value="VACUOLAR ATPASE ASSEMBLY INTEGRAL MEMBRANE PROTEIN VMA21"/>
    <property type="match status" value="1"/>
</dbReference>
<dbReference type="EMBL" id="CAJOBC010000005">
    <property type="protein sequence ID" value="CAF3515649.1"/>
    <property type="molecule type" value="Genomic_DNA"/>
</dbReference>
<keyword evidence="11" id="KW-1185">Reference proteome</keyword>
<name>A0A813NEQ8_9BILA</name>
<evidence type="ECO:0000256" key="2">
    <source>
        <dbReference type="ARBA" id="ARBA00022824"/>
    </source>
</evidence>
<keyword evidence="1 6" id="KW-0812">Transmembrane</keyword>
<dbReference type="GO" id="GO:0070072">
    <property type="term" value="P:vacuolar proton-transporting V-type ATPase complex assembly"/>
    <property type="evidence" value="ECO:0007669"/>
    <property type="project" value="UniProtKB-UniRule"/>
</dbReference>
<feature type="transmembrane region" description="Helical" evidence="6">
    <location>
        <begin position="26"/>
        <end position="44"/>
    </location>
</feature>
<keyword evidence="3 6" id="KW-1133">Transmembrane helix</keyword>
<evidence type="ECO:0000256" key="1">
    <source>
        <dbReference type="ARBA" id="ARBA00022692"/>
    </source>
</evidence>
<evidence type="ECO:0000256" key="6">
    <source>
        <dbReference type="HAMAP-Rule" id="MF_03058"/>
    </source>
</evidence>
<comment type="caution">
    <text evidence="7">The sequence shown here is derived from an EMBL/GenBank/DDBJ whole genome shotgun (WGS) entry which is preliminary data.</text>
</comment>
<evidence type="ECO:0000313" key="10">
    <source>
        <dbReference type="EMBL" id="CAF3835577.1"/>
    </source>
</evidence>
<evidence type="ECO:0000313" key="9">
    <source>
        <dbReference type="EMBL" id="CAF3515649.1"/>
    </source>
</evidence>
<keyword evidence="4 6" id="KW-0472">Membrane</keyword>
<dbReference type="GO" id="GO:0012507">
    <property type="term" value="C:ER to Golgi transport vesicle membrane"/>
    <property type="evidence" value="ECO:0007669"/>
    <property type="project" value="UniProtKB-SubCell"/>
</dbReference>
<dbReference type="GO" id="GO:0033116">
    <property type="term" value="C:endoplasmic reticulum-Golgi intermediate compartment membrane"/>
    <property type="evidence" value="ECO:0007669"/>
    <property type="project" value="UniProtKB-SubCell"/>
</dbReference>
<dbReference type="InterPro" id="IPR019013">
    <property type="entry name" value="Vma21"/>
</dbReference>
<dbReference type="Proteomes" id="UP000682733">
    <property type="component" value="Unassembled WGS sequence"/>
</dbReference>
<evidence type="ECO:0000313" key="11">
    <source>
        <dbReference type="Proteomes" id="UP000663829"/>
    </source>
</evidence>